<evidence type="ECO:0000313" key="2">
    <source>
        <dbReference type="EMBL" id="JAC93881.1"/>
    </source>
</evidence>
<feature type="non-terminal residue" evidence="2">
    <location>
        <position position="1"/>
    </location>
</feature>
<keyword evidence="1" id="KW-0472">Membrane</keyword>
<proteinExistence type="evidence at transcript level"/>
<keyword evidence="1" id="KW-1133">Transmembrane helix</keyword>
<dbReference type="EMBL" id="GBIH01000829">
    <property type="protein sequence ID" value="JAC93881.1"/>
    <property type="molecule type" value="mRNA"/>
</dbReference>
<protein>
    <submittedName>
        <fullName evidence="2">Putative membrane protein</fullName>
    </submittedName>
</protein>
<accession>A0A090XAD8</accession>
<feature type="transmembrane region" description="Helical" evidence="1">
    <location>
        <begin position="37"/>
        <end position="62"/>
    </location>
</feature>
<keyword evidence="1" id="KW-0812">Transmembrane</keyword>
<sequence>FFWFFFIFFSFFLTFFFFFLVFFSFFWFFSFFIFLRFFLFSFFTGVFFSVYFCFVCFVRFLLTSVSLSLSLVRFVCGSSSGSPMDKMNFTNTWRRFVDSMTTIPPEYDLYKTKDKMTNQSGPNERHTMGQVRTYNLYRSLHR</sequence>
<dbReference type="AlphaFoldDB" id="A0A090XAD8"/>
<organism evidence="2">
    <name type="scientific">Ixodes ricinus</name>
    <name type="common">Common tick</name>
    <name type="synonym">Acarus ricinus</name>
    <dbReference type="NCBI Taxonomy" id="34613"/>
    <lineage>
        <taxon>Eukaryota</taxon>
        <taxon>Metazoa</taxon>
        <taxon>Ecdysozoa</taxon>
        <taxon>Arthropoda</taxon>
        <taxon>Chelicerata</taxon>
        <taxon>Arachnida</taxon>
        <taxon>Acari</taxon>
        <taxon>Parasitiformes</taxon>
        <taxon>Ixodida</taxon>
        <taxon>Ixodoidea</taxon>
        <taxon>Ixodidae</taxon>
        <taxon>Ixodinae</taxon>
        <taxon>Ixodes</taxon>
    </lineage>
</organism>
<evidence type="ECO:0000256" key="1">
    <source>
        <dbReference type="SAM" id="Phobius"/>
    </source>
</evidence>
<name>A0A090XAD8_IXORI</name>
<reference evidence="2" key="1">
    <citation type="journal article" date="2015" name="PLoS Negl. Trop. Dis.">
        <title>Deep Sequencing Analysis of the Ixodes ricinus Haemocytome.</title>
        <authorList>
            <person name="Kotsyfakis M."/>
            <person name="Kopacek P."/>
            <person name="Franta Z."/>
            <person name="Pedra J.H."/>
            <person name="Ribeiro J.M."/>
        </authorList>
    </citation>
    <scope>NUCLEOTIDE SEQUENCE</scope>
</reference>
<feature type="transmembrane region" description="Helical" evidence="1">
    <location>
        <begin position="6"/>
        <end position="30"/>
    </location>
</feature>